<comment type="similarity">
    <text evidence="4">Belongs to the cytochrome b5 family.</text>
</comment>
<keyword evidence="3" id="KW-0408">Iron</keyword>
<dbReference type="GO" id="GO:0020037">
    <property type="term" value="F:heme binding"/>
    <property type="evidence" value="ECO:0007669"/>
    <property type="project" value="TreeGrafter"/>
</dbReference>
<organism evidence="7 8">
    <name type="scientific">Candidatus Collierbacteria bacterium GW2011_GWF1_44_12</name>
    <dbReference type="NCBI Taxonomy" id="1618402"/>
    <lineage>
        <taxon>Bacteria</taxon>
        <taxon>Candidatus Collieribacteriota</taxon>
    </lineage>
</organism>
<name>A0A0G1GRY1_9BACT</name>
<dbReference type="Gene3D" id="3.10.120.10">
    <property type="entry name" value="Cytochrome b5-like heme/steroid binding domain"/>
    <property type="match status" value="1"/>
</dbReference>
<comment type="caution">
    <text evidence="7">The sequence shown here is derived from an EMBL/GenBank/DDBJ whole genome shotgun (WGS) entry which is preliminary data.</text>
</comment>
<sequence>MEENITDSPRETGPRTTNPVRISKILIVISLCVVVIFGLNTLRKPKTTENQPTPEVAGISVTPTTEITPQVKDQLITLDEIAKHDQKDDCWFAIENKVYDVTSFISSAKHPGKDAIIQGCGKDATSLYNTRPMGSKTPHSDKARSFLINFQIGILTDTNEE</sequence>
<dbReference type="PROSITE" id="PS50255">
    <property type="entry name" value="CYTOCHROME_B5_2"/>
    <property type="match status" value="1"/>
</dbReference>
<dbReference type="SUPFAM" id="SSF55856">
    <property type="entry name" value="Cytochrome b5-like heme/steroid binding domain"/>
    <property type="match status" value="1"/>
</dbReference>
<evidence type="ECO:0000313" key="8">
    <source>
        <dbReference type="Proteomes" id="UP000034097"/>
    </source>
</evidence>
<evidence type="ECO:0000256" key="1">
    <source>
        <dbReference type="ARBA" id="ARBA00022617"/>
    </source>
</evidence>
<dbReference type="Proteomes" id="UP000034097">
    <property type="component" value="Unassembled WGS sequence"/>
</dbReference>
<dbReference type="PANTHER" id="PTHR19359">
    <property type="entry name" value="CYTOCHROME B5"/>
    <property type="match status" value="1"/>
</dbReference>
<evidence type="ECO:0000256" key="3">
    <source>
        <dbReference type="ARBA" id="ARBA00023004"/>
    </source>
</evidence>
<evidence type="ECO:0000256" key="5">
    <source>
        <dbReference type="SAM" id="Phobius"/>
    </source>
</evidence>
<feature type="transmembrane region" description="Helical" evidence="5">
    <location>
        <begin position="22"/>
        <end position="42"/>
    </location>
</feature>
<evidence type="ECO:0000256" key="2">
    <source>
        <dbReference type="ARBA" id="ARBA00022723"/>
    </source>
</evidence>
<keyword evidence="5" id="KW-1133">Transmembrane helix</keyword>
<dbReference type="SMART" id="SM01117">
    <property type="entry name" value="Cyt-b5"/>
    <property type="match status" value="1"/>
</dbReference>
<protein>
    <submittedName>
        <fullName evidence="7">Soluble cytochrome b558</fullName>
    </submittedName>
</protein>
<dbReference type="InterPro" id="IPR050668">
    <property type="entry name" value="Cytochrome_b5"/>
</dbReference>
<evidence type="ECO:0000259" key="6">
    <source>
        <dbReference type="PROSITE" id="PS50255"/>
    </source>
</evidence>
<dbReference type="AlphaFoldDB" id="A0A0G1GRY1"/>
<feature type="domain" description="Cytochrome b5 heme-binding" evidence="6">
    <location>
        <begin position="73"/>
        <end position="156"/>
    </location>
</feature>
<dbReference type="Pfam" id="PF00173">
    <property type="entry name" value="Cyt-b5"/>
    <property type="match status" value="1"/>
</dbReference>
<dbReference type="InterPro" id="IPR001199">
    <property type="entry name" value="Cyt_B5-like_heme/steroid-bd"/>
</dbReference>
<keyword evidence="5" id="KW-0472">Membrane</keyword>
<dbReference type="InterPro" id="IPR036400">
    <property type="entry name" value="Cyt_B5-like_heme/steroid_sf"/>
</dbReference>
<keyword evidence="2" id="KW-0479">Metal-binding</keyword>
<accession>A0A0G1GRY1</accession>
<keyword evidence="1" id="KW-0349">Heme</keyword>
<evidence type="ECO:0000313" key="7">
    <source>
        <dbReference type="EMBL" id="KKT37846.1"/>
    </source>
</evidence>
<dbReference type="GO" id="GO:0046872">
    <property type="term" value="F:metal ion binding"/>
    <property type="evidence" value="ECO:0007669"/>
    <property type="project" value="UniProtKB-KW"/>
</dbReference>
<proteinExistence type="inferred from homology"/>
<keyword evidence="5" id="KW-0812">Transmembrane</keyword>
<reference evidence="7 8" key="1">
    <citation type="journal article" date="2015" name="Nature">
        <title>rRNA introns, odd ribosomes, and small enigmatic genomes across a large radiation of phyla.</title>
        <authorList>
            <person name="Brown C.T."/>
            <person name="Hug L.A."/>
            <person name="Thomas B.C."/>
            <person name="Sharon I."/>
            <person name="Castelle C.J."/>
            <person name="Singh A."/>
            <person name="Wilkins M.J."/>
            <person name="Williams K.H."/>
            <person name="Banfield J.F."/>
        </authorList>
    </citation>
    <scope>NUCLEOTIDE SEQUENCE [LARGE SCALE GENOMIC DNA]</scope>
</reference>
<gene>
    <name evidence="7" type="ORF">UW26_C0024G0009</name>
</gene>
<dbReference type="GO" id="GO:0016020">
    <property type="term" value="C:membrane"/>
    <property type="evidence" value="ECO:0007669"/>
    <property type="project" value="TreeGrafter"/>
</dbReference>
<dbReference type="EMBL" id="LCHQ01000024">
    <property type="protein sequence ID" value="KKT37846.1"/>
    <property type="molecule type" value="Genomic_DNA"/>
</dbReference>
<evidence type="ECO:0000256" key="4">
    <source>
        <dbReference type="ARBA" id="ARBA00038168"/>
    </source>
</evidence>